<dbReference type="SUPFAM" id="SSF51126">
    <property type="entry name" value="Pectin lyase-like"/>
    <property type="match status" value="1"/>
</dbReference>
<dbReference type="Pfam" id="PF13229">
    <property type="entry name" value="Beta_helix"/>
    <property type="match status" value="1"/>
</dbReference>
<comment type="caution">
    <text evidence="2">The sequence shown here is derived from an EMBL/GenBank/DDBJ whole genome shotgun (WGS) entry which is preliminary data.</text>
</comment>
<dbReference type="Gene3D" id="2.160.20.10">
    <property type="entry name" value="Single-stranded right-handed beta-helix, Pectin lyase-like"/>
    <property type="match status" value="1"/>
</dbReference>
<accession>A0A101HKA2</accession>
<feature type="domain" description="Right handed beta helix" evidence="1">
    <location>
        <begin position="364"/>
        <end position="526"/>
    </location>
</feature>
<dbReference type="PATRIC" id="fig|1184387.3.peg.140"/>
<dbReference type="InterPro" id="IPR039448">
    <property type="entry name" value="Beta_helix"/>
</dbReference>
<gene>
    <name evidence="2" type="ORF">XD94_1737</name>
</gene>
<dbReference type="AlphaFoldDB" id="A0A101HKA2"/>
<dbReference type="Proteomes" id="UP000054092">
    <property type="component" value="Unassembled WGS sequence"/>
</dbReference>
<sequence>MHRESHMTLFLLIIMSIGLMLITSCGSEPLNVTIDDQKVRQLETLILDVSKFVPDETGDLLFSLEEGPGRLVGSIYEFTPDMSAFGSVSVTLRFRDKNGNDGVAKFIVEVEEQEIEESKIDIEIPRQYAEVGDVLRIVLDGLLTKGTREYGILEAEEGLRATLEEGVLTIRPQESAVGEGFIKMVAVSEAEMVQFEIPYLIRKRNILPTIIVGDQRVVEGESVSVDLSIGAKDPDGEVVGYRQISGPGEISDDGIYTLVTSFGSSGSHQVEFQITDDRGGISKGKFLVHVIPGESSERRTLFVGGEDSIYRTIQSAIDQADDGDMILIMPGIYEENLLLNKSVELAGVSRDEVFIEANSMDAPAVLVRTGTGFAIRGLTIRTQTSGIQVSRVSGEISDCAIFAGRYGIAFSGSDSAKLAVKNCFISSYEYQNTGEIPETRIIGLYAYSTGLISCENTIFEGSGTAAHLSNDIIFELTSNRFKDNRIAVTVGSNSSGVAKHNVISKSVENGILLNTGGKVELIENTFLSNMRHGLDLYLRECTECNCGGTVFRGTVVGSGNVFDENDSICPPSYVWPEGFYSVDESLVESMHL</sequence>
<dbReference type="PROSITE" id="PS51257">
    <property type="entry name" value="PROKAR_LIPOPROTEIN"/>
    <property type="match status" value="1"/>
</dbReference>
<dbReference type="Pfam" id="PF17963">
    <property type="entry name" value="Big_9"/>
    <property type="match status" value="1"/>
</dbReference>
<dbReference type="InterPro" id="IPR012334">
    <property type="entry name" value="Pectin_lyas_fold"/>
</dbReference>
<organism evidence="2 3">
    <name type="scientific">Mesotoga prima</name>
    <dbReference type="NCBI Taxonomy" id="1184387"/>
    <lineage>
        <taxon>Bacteria</taxon>
        <taxon>Thermotogati</taxon>
        <taxon>Thermotogota</taxon>
        <taxon>Thermotogae</taxon>
        <taxon>Kosmotogales</taxon>
        <taxon>Kosmotogaceae</taxon>
        <taxon>Mesotoga</taxon>
    </lineage>
</organism>
<evidence type="ECO:0000259" key="1">
    <source>
        <dbReference type="Pfam" id="PF13229"/>
    </source>
</evidence>
<dbReference type="InterPro" id="IPR011050">
    <property type="entry name" value="Pectin_lyase_fold/virulence"/>
</dbReference>
<reference evidence="3" key="1">
    <citation type="journal article" date="2015" name="MBio">
        <title>Genome-Resolved Metagenomic Analysis Reveals Roles for Candidate Phyla and Other Microbial Community Members in Biogeochemical Transformations in Oil Reservoirs.</title>
        <authorList>
            <person name="Hu P."/>
            <person name="Tom L."/>
            <person name="Singh A."/>
            <person name="Thomas B.C."/>
            <person name="Baker B.J."/>
            <person name="Piceno Y.M."/>
            <person name="Andersen G.L."/>
            <person name="Banfield J.F."/>
        </authorList>
    </citation>
    <scope>NUCLEOTIDE SEQUENCE [LARGE SCALE GENOMIC DNA]</scope>
</reference>
<dbReference type="EMBL" id="LGGP01000379">
    <property type="protein sequence ID" value="KUK78396.1"/>
    <property type="molecule type" value="Genomic_DNA"/>
</dbReference>
<evidence type="ECO:0000313" key="2">
    <source>
        <dbReference type="EMBL" id="KUK78396.1"/>
    </source>
</evidence>
<protein>
    <recommendedName>
        <fullName evidence="1">Right handed beta helix domain-containing protein</fullName>
    </recommendedName>
</protein>
<evidence type="ECO:0000313" key="3">
    <source>
        <dbReference type="Proteomes" id="UP000054092"/>
    </source>
</evidence>
<name>A0A101HKA2_9BACT</name>
<proteinExistence type="predicted"/>